<name>A0ACB5SXE0_AMBMO</name>
<sequence>MTSESQSQLSTGPVDTGSTTAKPAYDTNKYEELVEGSAKILFPKSKVFYNPVQQYNRDLSSLAIRAFSELLVEEKQAKKRNKQPQSNRPNKKQIDQATESTTTTTTTTTSGTNTTTTSNTAEKTGEKESETTEQSSEANNTSTSGTEEQVEESSSSPSQEPFLNILEALSATGLRAIRYGKEIPLAQTVIANDLSKAAVDAIQVNVDYNDIAGKVIPNEADAVNYMANNKSKFHVVDLDPYGTASPFIDTALNAIKDDGLMLITCTDLGVLAGNGYPEKCFALYGGTNLWGDATHESALRLVLNMIANTAAKYKKYIEPQLCLSIDFYVRLFIRVKTSPINVKLLASQTMITYNCSVRNLG</sequence>
<reference evidence="1" key="1">
    <citation type="submission" date="2023-04" db="EMBL/GenBank/DDBJ databases">
        <title>Ambrosiozyma monospora NBRC 10751.</title>
        <authorList>
            <person name="Ichikawa N."/>
            <person name="Sato H."/>
            <person name="Tonouchi N."/>
        </authorList>
    </citation>
    <scope>NUCLEOTIDE SEQUENCE</scope>
    <source>
        <strain evidence="1">NBRC 10751</strain>
    </source>
</reference>
<comment type="caution">
    <text evidence="1">The sequence shown here is derived from an EMBL/GenBank/DDBJ whole genome shotgun (WGS) entry which is preliminary data.</text>
</comment>
<evidence type="ECO:0000313" key="1">
    <source>
        <dbReference type="EMBL" id="GME75562.1"/>
    </source>
</evidence>
<gene>
    <name evidence="1" type="ORF">Amon02_000221200</name>
</gene>
<evidence type="ECO:0000313" key="2">
    <source>
        <dbReference type="Proteomes" id="UP001165064"/>
    </source>
</evidence>
<dbReference type="EMBL" id="BSXS01001242">
    <property type="protein sequence ID" value="GME75562.1"/>
    <property type="molecule type" value="Genomic_DNA"/>
</dbReference>
<organism evidence="1 2">
    <name type="scientific">Ambrosiozyma monospora</name>
    <name type="common">Yeast</name>
    <name type="synonym">Endomycopsis monosporus</name>
    <dbReference type="NCBI Taxonomy" id="43982"/>
    <lineage>
        <taxon>Eukaryota</taxon>
        <taxon>Fungi</taxon>
        <taxon>Dikarya</taxon>
        <taxon>Ascomycota</taxon>
        <taxon>Saccharomycotina</taxon>
        <taxon>Pichiomycetes</taxon>
        <taxon>Pichiales</taxon>
        <taxon>Pichiaceae</taxon>
        <taxon>Ambrosiozyma</taxon>
    </lineage>
</organism>
<dbReference type="Proteomes" id="UP001165064">
    <property type="component" value="Unassembled WGS sequence"/>
</dbReference>
<proteinExistence type="predicted"/>
<keyword evidence="2" id="KW-1185">Reference proteome</keyword>
<accession>A0ACB5SXE0</accession>
<protein>
    <submittedName>
        <fullName evidence="1">Unnamed protein product</fullName>
    </submittedName>
</protein>